<dbReference type="EMBL" id="PFSY01000023">
    <property type="protein sequence ID" value="PJC02248.1"/>
    <property type="molecule type" value="Genomic_DNA"/>
</dbReference>
<keyword evidence="3" id="KW-0460">Magnesium</keyword>
<dbReference type="PANTHER" id="PTHR43046:SF12">
    <property type="entry name" value="GDP-MANNOSE MANNOSYL HYDROLASE"/>
    <property type="match status" value="1"/>
</dbReference>
<dbReference type="Proteomes" id="UP000230136">
    <property type="component" value="Unassembled WGS sequence"/>
</dbReference>
<dbReference type="PROSITE" id="PS51462">
    <property type="entry name" value="NUDIX"/>
    <property type="match status" value="1"/>
</dbReference>
<dbReference type="PANTHER" id="PTHR43046">
    <property type="entry name" value="GDP-MANNOSE MANNOSYL HYDROLASE"/>
    <property type="match status" value="1"/>
</dbReference>
<dbReference type="Gene3D" id="3.90.79.10">
    <property type="entry name" value="Nucleoside Triphosphate Pyrophosphohydrolase"/>
    <property type="match status" value="1"/>
</dbReference>
<dbReference type="InterPro" id="IPR000086">
    <property type="entry name" value="NUDIX_hydrolase_dom"/>
</dbReference>
<dbReference type="CDD" id="cd02883">
    <property type="entry name" value="NUDIX_Hydrolase"/>
    <property type="match status" value="1"/>
</dbReference>
<dbReference type="Pfam" id="PF00293">
    <property type="entry name" value="NUDIX"/>
    <property type="match status" value="1"/>
</dbReference>
<keyword evidence="2" id="KW-0378">Hydrolase</keyword>
<evidence type="ECO:0000256" key="1">
    <source>
        <dbReference type="ARBA" id="ARBA00001946"/>
    </source>
</evidence>
<name>A0A2M8DSB8_9BACT</name>
<evidence type="ECO:0000313" key="6">
    <source>
        <dbReference type="Proteomes" id="UP000230136"/>
    </source>
</evidence>
<comment type="cofactor">
    <cofactor evidence="1">
        <name>Mg(2+)</name>
        <dbReference type="ChEBI" id="CHEBI:18420"/>
    </cofactor>
</comment>
<evidence type="ECO:0000256" key="3">
    <source>
        <dbReference type="ARBA" id="ARBA00022842"/>
    </source>
</evidence>
<organism evidence="5 6">
    <name type="scientific">Candidatus Komeilibacteria bacterium CG_4_9_14_0_8_um_filter_36_9</name>
    <dbReference type="NCBI Taxonomy" id="1974473"/>
    <lineage>
        <taxon>Bacteria</taxon>
        <taxon>Candidatus Komeiliibacteriota</taxon>
    </lineage>
</organism>
<protein>
    <recommendedName>
        <fullName evidence="4">Nudix hydrolase domain-containing protein</fullName>
    </recommendedName>
</protein>
<evidence type="ECO:0000256" key="2">
    <source>
        <dbReference type="ARBA" id="ARBA00022801"/>
    </source>
</evidence>
<feature type="domain" description="Nudix hydrolase" evidence="4">
    <location>
        <begin position="16"/>
        <end position="140"/>
    </location>
</feature>
<accession>A0A2M8DSB8</accession>
<dbReference type="SUPFAM" id="SSF55811">
    <property type="entry name" value="Nudix"/>
    <property type="match status" value="1"/>
</dbReference>
<dbReference type="GO" id="GO:0016787">
    <property type="term" value="F:hydrolase activity"/>
    <property type="evidence" value="ECO:0007669"/>
    <property type="project" value="UniProtKB-KW"/>
</dbReference>
<reference evidence="6" key="1">
    <citation type="submission" date="2017-09" db="EMBL/GenBank/DDBJ databases">
        <title>Depth-based differentiation of microbial function through sediment-hosted aquifers and enrichment of novel symbionts in the deep terrestrial subsurface.</title>
        <authorList>
            <person name="Probst A.J."/>
            <person name="Ladd B."/>
            <person name="Jarett J.K."/>
            <person name="Geller-Mcgrath D.E."/>
            <person name="Sieber C.M.K."/>
            <person name="Emerson J.B."/>
            <person name="Anantharaman K."/>
            <person name="Thomas B.C."/>
            <person name="Malmstrom R."/>
            <person name="Stieglmeier M."/>
            <person name="Klingl A."/>
            <person name="Woyke T."/>
            <person name="Ryan C.M."/>
            <person name="Banfield J.F."/>
        </authorList>
    </citation>
    <scope>NUCLEOTIDE SEQUENCE [LARGE SCALE GENOMIC DNA]</scope>
</reference>
<dbReference type="InterPro" id="IPR015797">
    <property type="entry name" value="NUDIX_hydrolase-like_dom_sf"/>
</dbReference>
<evidence type="ECO:0000259" key="4">
    <source>
        <dbReference type="PROSITE" id="PS51462"/>
    </source>
</evidence>
<comment type="caution">
    <text evidence="5">The sequence shown here is derived from an EMBL/GenBank/DDBJ whole genome shotgun (WGS) entry which is preliminary data.</text>
</comment>
<gene>
    <name evidence="5" type="ORF">CO073_00475</name>
</gene>
<evidence type="ECO:0000313" key="5">
    <source>
        <dbReference type="EMBL" id="PJC02248.1"/>
    </source>
</evidence>
<sequence>MKFIWHKKDNFLSLKPITQVYGVCFDIGGNILIMRTQGKSWNIPGGKPELNETPEATLKRELEEKVDVSIAQNGMIGYFEVVFDKPTIYQLRYAVIINQVNPQTIDPATNEINERKFIKPNEFFDYIQYSEYRPMFKEAIKWYKKNKNII</sequence>
<proteinExistence type="predicted"/>
<dbReference type="AlphaFoldDB" id="A0A2M8DSB8"/>